<dbReference type="Gene3D" id="6.10.140.2220">
    <property type="match status" value="1"/>
</dbReference>
<keyword evidence="3" id="KW-0862">Zinc</keyword>
<dbReference type="GO" id="GO:0008270">
    <property type="term" value="F:zinc ion binding"/>
    <property type="evidence" value="ECO:0007669"/>
    <property type="project" value="UniProtKB-KW"/>
</dbReference>
<name>A0AAD6SE32_9AGAR</name>
<feature type="domain" description="MYND-type" evidence="5">
    <location>
        <begin position="84"/>
        <end position="126"/>
    </location>
</feature>
<evidence type="ECO:0000256" key="2">
    <source>
        <dbReference type="ARBA" id="ARBA00022771"/>
    </source>
</evidence>
<accession>A0AAD6SE32</accession>
<evidence type="ECO:0000313" key="7">
    <source>
        <dbReference type="Proteomes" id="UP001218188"/>
    </source>
</evidence>
<gene>
    <name evidence="6" type="ORF">C8F04DRAFT_126833</name>
</gene>
<sequence length="293" mass="32750">MPITNVKTVHIPGFENPATTCEFVFDDKEAEKPEPSKNDSSGGKRSFANVQILNTAGDGYGPHATTLGDIANKIPSKPSLKKSCEKCRKRPDQDGMGFASCAGCKIARYCSRECQTSHWKYHKGLCQLRKKLAELERDLEAKALANNGPFVSQEALRKWYQDNVDIVDYTIVQTLELYKGRAHDLWRTNAVVFSLTGGKLGTSVAASEISFSDAEAAEFTTLERRDRLGLPANYLAALGAGSRIIVIFLLNRERNFMLVEGHDLPAEEKWAGMEKDDMWRMHIRMRNMAQMLG</sequence>
<dbReference type="EMBL" id="JARJCM010000148">
    <property type="protein sequence ID" value="KAJ7025815.1"/>
    <property type="molecule type" value="Genomic_DNA"/>
</dbReference>
<dbReference type="PROSITE" id="PS01360">
    <property type="entry name" value="ZF_MYND_1"/>
    <property type="match status" value="1"/>
</dbReference>
<dbReference type="Proteomes" id="UP001218188">
    <property type="component" value="Unassembled WGS sequence"/>
</dbReference>
<dbReference type="SUPFAM" id="SSF144232">
    <property type="entry name" value="HIT/MYND zinc finger-like"/>
    <property type="match status" value="1"/>
</dbReference>
<proteinExistence type="predicted"/>
<dbReference type="PROSITE" id="PS50865">
    <property type="entry name" value="ZF_MYND_2"/>
    <property type="match status" value="1"/>
</dbReference>
<evidence type="ECO:0000313" key="6">
    <source>
        <dbReference type="EMBL" id="KAJ7025815.1"/>
    </source>
</evidence>
<dbReference type="InterPro" id="IPR002893">
    <property type="entry name" value="Znf_MYND"/>
</dbReference>
<comment type="caution">
    <text evidence="6">The sequence shown here is derived from an EMBL/GenBank/DDBJ whole genome shotgun (WGS) entry which is preliminary data.</text>
</comment>
<evidence type="ECO:0000256" key="3">
    <source>
        <dbReference type="ARBA" id="ARBA00022833"/>
    </source>
</evidence>
<keyword evidence="1" id="KW-0479">Metal-binding</keyword>
<organism evidence="6 7">
    <name type="scientific">Mycena alexandri</name>
    <dbReference type="NCBI Taxonomy" id="1745969"/>
    <lineage>
        <taxon>Eukaryota</taxon>
        <taxon>Fungi</taxon>
        <taxon>Dikarya</taxon>
        <taxon>Basidiomycota</taxon>
        <taxon>Agaricomycotina</taxon>
        <taxon>Agaricomycetes</taxon>
        <taxon>Agaricomycetidae</taxon>
        <taxon>Agaricales</taxon>
        <taxon>Marasmiineae</taxon>
        <taxon>Mycenaceae</taxon>
        <taxon>Mycena</taxon>
    </lineage>
</organism>
<evidence type="ECO:0000256" key="4">
    <source>
        <dbReference type="PROSITE-ProRule" id="PRU00134"/>
    </source>
</evidence>
<protein>
    <recommendedName>
        <fullName evidence="5">MYND-type domain-containing protein</fullName>
    </recommendedName>
</protein>
<dbReference type="AlphaFoldDB" id="A0AAD6SE32"/>
<keyword evidence="2 4" id="KW-0863">Zinc-finger</keyword>
<reference evidence="6" key="1">
    <citation type="submission" date="2023-03" db="EMBL/GenBank/DDBJ databases">
        <title>Massive genome expansion in bonnet fungi (Mycena s.s.) driven by repeated elements and novel gene families across ecological guilds.</title>
        <authorList>
            <consortium name="Lawrence Berkeley National Laboratory"/>
            <person name="Harder C.B."/>
            <person name="Miyauchi S."/>
            <person name="Viragh M."/>
            <person name="Kuo A."/>
            <person name="Thoen E."/>
            <person name="Andreopoulos B."/>
            <person name="Lu D."/>
            <person name="Skrede I."/>
            <person name="Drula E."/>
            <person name="Henrissat B."/>
            <person name="Morin E."/>
            <person name="Kohler A."/>
            <person name="Barry K."/>
            <person name="LaButti K."/>
            <person name="Morin E."/>
            <person name="Salamov A."/>
            <person name="Lipzen A."/>
            <person name="Mereny Z."/>
            <person name="Hegedus B."/>
            <person name="Baldrian P."/>
            <person name="Stursova M."/>
            <person name="Weitz H."/>
            <person name="Taylor A."/>
            <person name="Grigoriev I.V."/>
            <person name="Nagy L.G."/>
            <person name="Martin F."/>
            <person name="Kauserud H."/>
        </authorList>
    </citation>
    <scope>NUCLEOTIDE SEQUENCE</scope>
    <source>
        <strain evidence="6">CBHHK200</strain>
    </source>
</reference>
<evidence type="ECO:0000259" key="5">
    <source>
        <dbReference type="PROSITE" id="PS50865"/>
    </source>
</evidence>
<keyword evidence="7" id="KW-1185">Reference proteome</keyword>
<evidence type="ECO:0000256" key="1">
    <source>
        <dbReference type="ARBA" id="ARBA00022723"/>
    </source>
</evidence>
<dbReference type="Pfam" id="PF01753">
    <property type="entry name" value="zf-MYND"/>
    <property type="match status" value="1"/>
</dbReference>